<reference evidence="11 12" key="1">
    <citation type="submission" date="2015-02" db="EMBL/GenBank/DDBJ databases">
        <title>Single cell genomics of a rare environmental alphaproteobacterium provides unique insights into Rickettsiaceae evolution.</title>
        <authorList>
            <person name="Martijn J."/>
            <person name="Schulz F."/>
            <person name="Zaremba-Niedzwiedzka K."/>
            <person name="Viklund J."/>
            <person name="Stepanauskas R."/>
            <person name="Andersson S.G.E."/>
            <person name="Horn M."/>
            <person name="Guy L."/>
            <person name="Ettema T.J.G."/>
        </authorList>
    </citation>
    <scope>NUCLEOTIDE SEQUENCE [LARGE SCALE GENOMIC DNA]</scope>
    <source>
        <strain evidence="11 12">SCGC AAA041-L04</strain>
    </source>
</reference>
<feature type="transmembrane region" description="Helical" evidence="9">
    <location>
        <begin position="328"/>
        <end position="349"/>
    </location>
</feature>
<evidence type="ECO:0000256" key="9">
    <source>
        <dbReference type="SAM" id="Phobius"/>
    </source>
</evidence>
<dbReference type="InterPro" id="IPR005829">
    <property type="entry name" value="Sugar_transporter_CS"/>
</dbReference>
<evidence type="ECO:0000256" key="8">
    <source>
        <dbReference type="ARBA" id="ARBA00023136"/>
    </source>
</evidence>
<evidence type="ECO:0000256" key="1">
    <source>
        <dbReference type="ARBA" id="ARBA00004429"/>
    </source>
</evidence>
<dbReference type="PROSITE" id="PS50850">
    <property type="entry name" value="MFS"/>
    <property type="match status" value="1"/>
</dbReference>
<dbReference type="Pfam" id="PF07690">
    <property type="entry name" value="MFS_1"/>
    <property type="match status" value="1"/>
</dbReference>
<protein>
    <submittedName>
        <fullName evidence="11">Proline/betaine transporter</fullName>
    </submittedName>
</protein>
<organism evidence="11 12">
    <name type="scientific">Candidatus Arcanibacter lacustris</name>
    <dbReference type="NCBI Taxonomy" id="1607817"/>
    <lineage>
        <taxon>Bacteria</taxon>
        <taxon>Pseudomonadati</taxon>
        <taxon>Pseudomonadota</taxon>
        <taxon>Alphaproteobacteria</taxon>
        <taxon>Rickettsiales</taxon>
        <taxon>Candidatus Arcanibacter</taxon>
    </lineage>
</organism>
<comment type="similarity">
    <text evidence="2">Belongs to the major facilitator superfamily. Metabolite:H+ Symporter (MHS) family (TC 2.A.1.6) family.</text>
</comment>
<dbReference type="EMBL" id="JYHA01000035">
    <property type="protein sequence ID" value="KKB96641.1"/>
    <property type="molecule type" value="Genomic_DNA"/>
</dbReference>
<feature type="transmembrane region" description="Helical" evidence="9">
    <location>
        <begin position="143"/>
        <end position="164"/>
    </location>
</feature>
<accession>A0A0F5MPL6</accession>
<keyword evidence="7 9" id="KW-1133">Transmembrane helix</keyword>
<dbReference type="FunFam" id="1.20.1250.20:FF:000001">
    <property type="entry name" value="Dicarboxylate MFS transporter"/>
    <property type="match status" value="1"/>
</dbReference>
<evidence type="ECO:0000256" key="4">
    <source>
        <dbReference type="ARBA" id="ARBA00022475"/>
    </source>
</evidence>
<dbReference type="PROSITE" id="PS00217">
    <property type="entry name" value="SUGAR_TRANSPORT_2"/>
    <property type="match status" value="1"/>
</dbReference>
<feature type="transmembrane region" description="Helical" evidence="9">
    <location>
        <begin position="267"/>
        <end position="288"/>
    </location>
</feature>
<feature type="transmembrane region" description="Helical" evidence="9">
    <location>
        <begin position="40"/>
        <end position="65"/>
    </location>
</feature>
<dbReference type="InterPro" id="IPR036259">
    <property type="entry name" value="MFS_trans_sf"/>
</dbReference>
<feature type="transmembrane region" description="Helical" evidence="9">
    <location>
        <begin position="176"/>
        <end position="195"/>
    </location>
</feature>
<name>A0A0F5MPL6_9RICK</name>
<evidence type="ECO:0000256" key="6">
    <source>
        <dbReference type="ARBA" id="ARBA00022847"/>
    </source>
</evidence>
<evidence type="ECO:0000256" key="5">
    <source>
        <dbReference type="ARBA" id="ARBA00022692"/>
    </source>
</evidence>
<comment type="subcellular location">
    <subcellularLocation>
        <location evidence="1">Cell inner membrane</location>
        <topology evidence="1">Multi-pass membrane protein</topology>
    </subcellularLocation>
</comment>
<feature type="transmembrane region" description="Helical" evidence="9">
    <location>
        <begin position="295"/>
        <end position="316"/>
    </location>
</feature>
<evidence type="ECO:0000259" key="10">
    <source>
        <dbReference type="PROSITE" id="PS50850"/>
    </source>
</evidence>
<keyword evidence="6" id="KW-0769">Symport</keyword>
<feature type="transmembrane region" description="Helical" evidence="9">
    <location>
        <begin position="361"/>
        <end position="381"/>
    </location>
</feature>
<comment type="caution">
    <text evidence="11">The sequence shown here is derived from an EMBL/GenBank/DDBJ whole genome shotgun (WGS) entry which is preliminary data.</text>
</comment>
<feature type="transmembrane region" description="Helical" evidence="9">
    <location>
        <begin position="230"/>
        <end position="255"/>
    </location>
</feature>
<dbReference type="Gene3D" id="1.20.1250.20">
    <property type="entry name" value="MFS general substrate transporter like domains"/>
    <property type="match status" value="2"/>
</dbReference>
<dbReference type="InterPro" id="IPR020846">
    <property type="entry name" value="MFS_dom"/>
</dbReference>
<dbReference type="SUPFAM" id="SSF103473">
    <property type="entry name" value="MFS general substrate transporter"/>
    <property type="match status" value="1"/>
</dbReference>
<dbReference type="AlphaFoldDB" id="A0A0F5MPL6"/>
<dbReference type="PANTHER" id="PTHR43528">
    <property type="entry name" value="ALPHA-KETOGLUTARATE PERMEASE"/>
    <property type="match status" value="1"/>
</dbReference>
<sequence>MKKIVISGMIGNALEWYDFALYGQLAAIISKLYFPGTDAYTSLLLAFGVFAAGFFMRPVGGVVFGYIGDKFGRKTSLILSILCMAIPTTCIGLMPTYAQIGIFAPILLTVIRLLQGLALGGGSSGCIAFIVEHAPDNRRALAGSAASCSMGIGILCGLLASHAVIDLLPQEDFESWGWRIPFIISMFVGMIALYIRNHLHESPKYLEAKKEGKLSKAPLREVFAKYRTELFVAIGIYMNVTVPFYILVIFMNSYMVETLKYPLKEAILINAIGILSYIIITPFFAAMADKIGRKPVLIGGSVAFILLGYPIFWLLGQGGFMMPLCGQIILASIVGAYIAPIPAVLVELFPTSVRLTGVAVSYNFSAAVFGGTTPLVCTMLIKQTGMIALPAFYIMIFSILCLICLSYFKDNYNPNKALS</sequence>
<dbReference type="GO" id="GO:0005886">
    <property type="term" value="C:plasma membrane"/>
    <property type="evidence" value="ECO:0007669"/>
    <property type="project" value="UniProtKB-SubCell"/>
</dbReference>
<feature type="domain" description="Major facilitator superfamily (MFS) profile" evidence="10">
    <location>
        <begin position="4"/>
        <end position="413"/>
    </location>
</feature>
<evidence type="ECO:0000313" key="11">
    <source>
        <dbReference type="EMBL" id="KKB96641.1"/>
    </source>
</evidence>
<feature type="transmembrane region" description="Helical" evidence="9">
    <location>
        <begin position="106"/>
        <end position="131"/>
    </location>
</feature>
<feature type="transmembrane region" description="Helical" evidence="9">
    <location>
        <begin position="77"/>
        <end position="100"/>
    </location>
</feature>
<dbReference type="GO" id="GO:0015293">
    <property type="term" value="F:symporter activity"/>
    <property type="evidence" value="ECO:0007669"/>
    <property type="project" value="UniProtKB-KW"/>
</dbReference>
<dbReference type="PATRIC" id="fig|1607817.3.peg.258"/>
<keyword evidence="3" id="KW-0813">Transport</keyword>
<feature type="transmembrane region" description="Helical" evidence="9">
    <location>
        <begin position="16"/>
        <end position="34"/>
    </location>
</feature>
<evidence type="ECO:0000256" key="3">
    <source>
        <dbReference type="ARBA" id="ARBA00022448"/>
    </source>
</evidence>
<dbReference type="InterPro" id="IPR011701">
    <property type="entry name" value="MFS"/>
</dbReference>
<gene>
    <name evidence="11" type="primary">proP_1</name>
    <name evidence="11" type="ORF">SZ25_00256</name>
</gene>
<keyword evidence="5 9" id="KW-0812">Transmembrane</keyword>
<keyword evidence="4" id="KW-1003">Cell membrane</keyword>
<keyword evidence="12" id="KW-1185">Reference proteome</keyword>
<feature type="transmembrane region" description="Helical" evidence="9">
    <location>
        <begin position="387"/>
        <end position="408"/>
    </location>
</feature>
<dbReference type="PANTHER" id="PTHR43528:SF1">
    <property type="entry name" value="ALPHA-KETOGLUTARATE PERMEASE"/>
    <property type="match status" value="1"/>
</dbReference>
<proteinExistence type="inferred from homology"/>
<dbReference type="InterPro" id="IPR051084">
    <property type="entry name" value="H+-coupled_symporters"/>
</dbReference>
<evidence type="ECO:0000313" key="12">
    <source>
        <dbReference type="Proteomes" id="UP000033358"/>
    </source>
</evidence>
<keyword evidence="8 9" id="KW-0472">Membrane</keyword>
<evidence type="ECO:0000256" key="7">
    <source>
        <dbReference type="ARBA" id="ARBA00022989"/>
    </source>
</evidence>
<evidence type="ECO:0000256" key="2">
    <source>
        <dbReference type="ARBA" id="ARBA00008240"/>
    </source>
</evidence>
<dbReference type="Proteomes" id="UP000033358">
    <property type="component" value="Unassembled WGS sequence"/>
</dbReference>